<name>A0ABM6JMU2_9GAMM</name>
<feature type="transmembrane region" description="Helical" evidence="16">
    <location>
        <begin position="32"/>
        <end position="52"/>
    </location>
</feature>
<evidence type="ECO:0000256" key="14">
    <source>
        <dbReference type="ARBA" id="ARBA00023137"/>
    </source>
</evidence>
<evidence type="ECO:0000256" key="8">
    <source>
        <dbReference type="ARBA" id="ARBA00022692"/>
    </source>
</evidence>
<keyword evidence="21" id="KW-1185">Reference proteome</keyword>
<keyword evidence="9" id="KW-0547">Nucleotide-binding</keyword>
<evidence type="ECO:0000256" key="15">
    <source>
        <dbReference type="ARBA" id="ARBA00051245"/>
    </source>
</evidence>
<evidence type="ECO:0000313" key="21">
    <source>
        <dbReference type="Proteomes" id="UP000191820"/>
    </source>
</evidence>
<evidence type="ECO:0000256" key="4">
    <source>
        <dbReference type="ARBA" id="ARBA00011903"/>
    </source>
</evidence>
<dbReference type="InterPro" id="IPR032807">
    <property type="entry name" value="GNVR"/>
</dbReference>
<evidence type="ECO:0000256" key="2">
    <source>
        <dbReference type="ARBA" id="ARBA00007316"/>
    </source>
</evidence>
<dbReference type="Gene3D" id="3.40.50.300">
    <property type="entry name" value="P-loop containing nucleotide triphosphate hydrolases"/>
    <property type="match status" value="1"/>
</dbReference>
<dbReference type="PANTHER" id="PTHR32309:SF13">
    <property type="entry name" value="FERRIC ENTEROBACTIN TRANSPORT PROTEIN FEPE"/>
    <property type="match status" value="1"/>
</dbReference>
<keyword evidence="8 16" id="KW-0812">Transmembrane</keyword>
<sequence>MIQNDNQATSFLQQPMDQIVDFKKMFKPLFRYKWRILTFSVLVSVLVSFFLLSMTPIFSATSTLLIESEQAKAIKIDEVYGINSGQQEYYLTQFEIIKSRTIAERVFNDLDLINHPTFNQPPSLLSQLKSNLKFVPKEQAGEFNVDENAVKQRLIEGFSKNISVSPVRNTQLVKISYESPDANLAALVSNAIGDTYILSQLEAKSGMTHKANVWLGGRLEELRLKLDESENRLEEFKINNGLIDVEGVTALDAKELESLRDEITLARSRKAQADSFMSVVQRYGATDISRLESLPEVTSHQSIQNVKREVVLVERKVSELEQVYGPKHPKMIAAYAELATVEKNLHRQITRLVQGIEDEAKTAAQKLQDLQAQFNDSKGSYQNLSSIDTDYRRLVREIDTNQQLFESFLARQKETEVTGDFDSPIARFTDRAVVPLLPVKPKKKVLVLLTFFASLVFGGVVVLLLEALNDTVKSNEDVEKLLAQRALGYIPKANKKASFEDINFAFYDKNLPLHSEAVRTIRTSISLMSIGGDLNTIEVTSSVPNEGKTNVSMNLAFAYSTMEKVLLIDADLRKSSLGVRFGLPTYQPGLANLLAKTDTVENCIISNIKPNVDIMPAGAIPLNPQELLSSETFADLLAELKKSYTKIIIDTPPVHAVSDALVISSKCDAVVVVVKSANTRIDAIKMTLAKINQARGKVVGVVLNQFNTKEAKHYNGDYGYYQAYGQDYAIKQDNEKAS</sequence>
<evidence type="ECO:0000256" key="13">
    <source>
        <dbReference type="ARBA" id="ARBA00023136"/>
    </source>
</evidence>
<keyword evidence="12 16" id="KW-1133">Transmembrane helix</keyword>
<dbReference type="CDD" id="cd05387">
    <property type="entry name" value="BY-kinase"/>
    <property type="match status" value="1"/>
</dbReference>
<keyword evidence="10" id="KW-0418">Kinase</keyword>
<dbReference type="SUPFAM" id="SSF52540">
    <property type="entry name" value="P-loop containing nucleoside triphosphate hydrolases"/>
    <property type="match status" value="1"/>
</dbReference>
<comment type="subcellular location">
    <subcellularLocation>
        <location evidence="1">Cell inner membrane</location>
        <topology evidence="1">Multi-pass membrane protein</topology>
    </subcellularLocation>
</comment>
<feature type="domain" description="Tyrosine-protein kinase G-rich" evidence="19">
    <location>
        <begin position="393"/>
        <end position="465"/>
    </location>
</feature>
<dbReference type="Pfam" id="PF02706">
    <property type="entry name" value="Wzz"/>
    <property type="match status" value="1"/>
</dbReference>
<feature type="domain" description="Polysaccharide chain length determinant N-terminal" evidence="17">
    <location>
        <begin position="20"/>
        <end position="110"/>
    </location>
</feature>
<evidence type="ECO:0000256" key="6">
    <source>
        <dbReference type="ARBA" id="ARBA00022519"/>
    </source>
</evidence>
<keyword evidence="13 16" id="KW-0472">Membrane</keyword>
<evidence type="ECO:0000259" key="19">
    <source>
        <dbReference type="Pfam" id="PF13807"/>
    </source>
</evidence>
<dbReference type="Proteomes" id="UP000191820">
    <property type="component" value="Chromosome"/>
</dbReference>
<protein>
    <recommendedName>
        <fullName evidence="4">non-specific protein-tyrosine kinase</fullName>
        <ecNumber evidence="4">2.7.10.2</ecNumber>
    </recommendedName>
</protein>
<dbReference type="EMBL" id="CP020472">
    <property type="protein sequence ID" value="ARD22669.1"/>
    <property type="molecule type" value="Genomic_DNA"/>
</dbReference>
<evidence type="ECO:0000256" key="3">
    <source>
        <dbReference type="ARBA" id="ARBA00008883"/>
    </source>
</evidence>
<evidence type="ECO:0000256" key="12">
    <source>
        <dbReference type="ARBA" id="ARBA00022989"/>
    </source>
</evidence>
<dbReference type="EC" id="2.7.10.2" evidence="4"/>
<comment type="similarity">
    <text evidence="3">Belongs to the etk/wzc family.</text>
</comment>
<evidence type="ECO:0000256" key="9">
    <source>
        <dbReference type="ARBA" id="ARBA00022741"/>
    </source>
</evidence>
<comment type="similarity">
    <text evidence="2">Belongs to the CpsD/CapB family.</text>
</comment>
<feature type="domain" description="AAA" evidence="18">
    <location>
        <begin position="547"/>
        <end position="694"/>
    </location>
</feature>
<evidence type="ECO:0000256" key="16">
    <source>
        <dbReference type="SAM" id="Phobius"/>
    </source>
</evidence>
<dbReference type="Pfam" id="PF13614">
    <property type="entry name" value="AAA_31"/>
    <property type="match status" value="1"/>
</dbReference>
<dbReference type="Pfam" id="PF13807">
    <property type="entry name" value="GNVR"/>
    <property type="match status" value="1"/>
</dbReference>
<keyword evidence="5" id="KW-1003">Cell membrane</keyword>
<evidence type="ECO:0000256" key="11">
    <source>
        <dbReference type="ARBA" id="ARBA00022840"/>
    </source>
</evidence>
<dbReference type="NCBIfam" id="TIGR01007">
    <property type="entry name" value="eps_fam"/>
    <property type="match status" value="1"/>
</dbReference>
<evidence type="ECO:0000256" key="10">
    <source>
        <dbReference type="ARBA" id="ARBA00022777"/>
    </source>
</evidence>
<dbReference type="InterPro" id="IPR050445">
    <property type="entry name" value="Bact_polysacc_biosynth/exp"/>
</dbReference>
<dbReference type="RefSeq" id="WP_080915925.1">
    <property type="nucleotide sequence ID" value="NZ_CP020472.1"/>
</dbReference>
<comment type="catalytic activity">
    <reaction evidence="15">
        <text>L-tyrosyl-[protein] + ATP = O-phospho-L-tyrosyl-[protein] + ADP + H(+)</text>
        <dbReference type="Rhea" id="RHEA:10596"/>
        <dbReference type="Rhea" id="RHEA-COMP:10136"/>
        <dbReference type="Rhea" id="RHEA-COMP:20101"/>
        <dbReference type="ChEBI" id="CHEBI:15378"/>
        <dbReference type="ChEBI" id="CHEBI:30616"/>
        <dbReference type="ChEBI" id="CHEBI:46858"/>
        <dbReference type="ChEBI" id="CHEBI:61978"/>
        <dbReference type="ChEBI" id="CHEBI:456216"/>
        <dbReference type="EC" id="2.7.10.2"/>
    </reaction>
</comment>
<dbReference type="InterPro" id="IPR025669">
    <property type="entry name" value="AAA_dom"/>
</dbReference>
<evidence type="ECO:0000259" key="17">
    <source>
        <dbReference type="Pfam" id="PF02706"/>
    </source>
</evidence>
<feature type="transmembrane region" description="Helical" evidence="16">
    <location>
        <begin position="445"/>
        <end position="465"/>
    </location>
</feature>
<dbReference type="InterPro" id="IPR027417">
    <property type="entry name" value="P-loop_NTPase"/>
</dbReference>
<proteinExistence type="inferred from homology"/>
<dbReference type="InterPro" id="IPR005702">
    <property type="entry name" value="Wzc-like_C"/>
</dbReference>
<dbReference type="InterPro" id="IPR003856">
    <property type="entry name" value="LPS_length_determ_N"/>
</dbReference>
<evidence type="ECO:0000256" key="1">
    <source>
        <dbReference type="ARBA" id="ARBA00004429"/>
    </source>
</evidence>
<reference evidence="20 21" key="1">
    <citation type="submission" date="2017-03" db="EMBL/GenBank/DDBJ databases">
        <title>Genome sequencing of Shewanella japonica KCTC 22435.</title>
        <authorList>
            <person name="Kim K.M."/>
        </authorList>
    </citation>
    <scope>NUCLEOTIDE SEQUENCE [LARGE SCALE GENOMIC DNA]</scope>
    <source>
        <strain evidence="20 21">KCTC 22435</strain>
    </source>
</reference>
<dbReference type="PANTHER" id="PTHR32309">
    <property type="entry name" value="TYROSINE-PROTEIN KINASE"/>
    <property type="match status" value="1"/>
</dbReference>
<evidence type="ECO:0000256" key="7">
    <source>
        <dbReference type="ARBA" id="ARBA00022679"/>
    </source>
</evidence>
<gene>
    <name evidence="20" type="ORF">SJ2017_2379</name>
</gene>
<accession>A0ABM6JMU2</accession>
<keyword evidence="11" id="KW-0067">ATP-binding</keyword>
<keyword evidence="14" id="KW-0829">Tyrosine-protein kinase</keyword>
<keyword evidence="7" id="KW-0808">Transferase</keyword>
<organism evidence="20 21">
    <name type="scientific">Shewanella japonica</name>
    <dbReference type="NCBI Taxonomy" id="93973"/>
    <lineage>
        <taxon>Bacteria</taxon>
        <taxon>Pseudomonadati</taxon>
        <taxon>Pseudomonadota</taxon>
        <taxon>Gammaproteobacteria</taxon>
        <taxon>Alteromonadales</taxon>
        <taxon>Shewanellaceae</taxon>
        <taxon>Shewanella</taxon>
    </lineage>
</organism>
<evidence type="ECO:0000313" key="20">
    <source>
        <dbReference type="EMBL" id="ARD22669.1"/>
    </source>
</evidence>
<evidence type="ECO:0000256" key="5">
    <source>
        <dbReference type="ARBA" id="ARBA00022475"/>
    </source>
</evidence>
<evidence type="ECO:0000259" key="18">
    <source>
        <dbReference type="Pfam" id="PF13614"/>
    </source>
</evidence>
<keyword evidence="6" id="KW-0997">Cell inner membrane</keyword>